<comment type="subunit">
    <text evidence="6">The basal body constitutes a major portion of the flagellar organelle and consists of a number of rings mounted on a central rod.</text>
</comment>
<dbReference type="NCBIfam" id="TIGR01396">
    <property type="entry name" value="FlgB"/>
    <property type="match status" value="1"/>
</dbReference>
<dbReference type="PIRSF" id="PIRSF002889">
    <property type="entry name" value="Rod_FlgB"/>
    <property type="match status" value="1"/>
</dbReference>
<comment type="similarity">
    <text evidence="2 6">Belongs to the flagella basal body rod proteins family.</text>
</comment>
<dbReference type="Pfam" id="PF00460">
    <property type="entry name" value="Flg_bb_rod"/>
    <property type="match status" value="1"/>
</dbReference>
<comment type="function">
    <text evidence="5 6">Structural component of flagellum, the bacterial motility apparatus. Part of the rod structure of flagellar basal body.</text>
</comment>
<dbReference type="PROSITE" id="PS00588">
    <property type="entry name" value="FLAGELLA_BB_ROD"/>
    <property type="match status" value="1"/>
</dbReference>
<evidence type="ECO:0000259" key="7">
    <source>
        <dbReference type="Pfam" id="PF00460"/>
    </source>
</evidence>
<keyword evidence="8" id="KW-0966">Cell projection</keyword>
<dbReference type="InterPro" id="IPR019776">
    <property type="entry name" value="Flagellar_basal_body_rod_CS"/>
</dbReference>
<keyword evidence="8" id="KW-0969">Cilium</keyword>
<dbReference type="InterPro" id="IPR006300">
    <property type="entry name" value="FlgB"/>
</dbReference>
<evidence type="ECO:0000256" key="1">
    <source>
        <dbReference type="ARBA" id="ARBA00004117"/>
    </source>
</evidence>
<evidence type="ECO:0000256" key="4">
    <source>
        <dbReference type="ARBA" id="ARBA00023143"/>
    </source>
</evidence>
<accession>A0A2S5SYR6</accession>
<proteinExistence type="inferred from homology"/>
<evidence type="ECO:0000313" key="9">
    <source>
        <dbReference type="Proteomes" id="UP000238605"/>
    </source>
</evidence>
<keyword evidence="8" id="KW-0282">Flagellum</keyword>
<evidence type="ECO:0000313" key="8">
    <source>
        <dbReference type="EMBL" id="PPE67842.1"/>
    </source>
</evidence>
<dbReference type="OrthoDB" id="9788334at2"/>
<gene>
    <name evidence="8" type="primary">flgB</name>
    <name evidence="8" type="ORF">C1704_03000</name>
</gene>
<name>A0A2S5SYR6_9BURK</name>
<dbReference type="PANTHER" id="PTHR30435">
    <property type="entry name" value="FLAGELLAR PROTEIN"/>
    <property type="match status" value="1"/>
</dbReference>
<keyword evidence="9" id="KW-1185">Reference proteome</keyword>
<reference evidence="8 9" key="1">
    <citation type="submission" date="2018-02" db="EMBL/GenBank/DDBJ databases">
        <title>Reclassifiation of [Polyangium] brachysporum DSM 7029 as Guopingzhaonella breviflexa gen. nov., sp. nov., a member of the family Comamonadaceae.</title>
        <authorList>
            <person name="Tang B."/>
        </authorList>
    </citation>
    <scope>NUCLEOTIDE SEQUENCE [LARGE SCALE GENOMIC DNA]</scope>
    <source>
        <strain evidence="8 9">BCRC 80649</strain>
    </source>
</reference>
<dbReference type="RefSeq" id="WP_104300852.1">
    <property type="nucleotide sequence ID" value="NZ_PSNX01000002.1"/>
</dbReference>
<dbReference type="GO" id="GO:0071973">
    <property type="term" value="P:bacterial-type flagellum-dependent cell motility"/>
    <property type="evidence" value="ECO:0007669"/>
    <property type="project" value="InterPro"/>
</dbReference>
<organism evidence="8 9">
    <name type="scientific">Caldimonas caldifontis</name>
    <dbReference type="NCBI Taxonomy" id="1452508"/>
    <lineage>
        <taxon>Bacteria</taxon>
        <taxon>Pseudomonadati</taxon>
        <taxon>Pseudomonadota</taxon>
        <taxon>Betaproteobacteria</taxon>
        <taxon>Burkholderiales</taxon>
        <taxon>Sphaerotilaceae</taxon>
        <taxon>Caldimonas</taxon>
    </lineage>
</organism>
<evidence type="ECO:0000256" key="2">
    <source>
        <dbReference type="ARBA" id="ARBA00009677"/>
    </source>
</evidence>
<keyword evidence="4 6" id="KW-0975">Bacterial flagellum</keyword>
<evidence type="ECO:0000256" key="6">
    <source>
        <dbReference type="PIRNR" id="PIRNR002889"/>
    </source>
</evidence>
<dbReference type="GO" id="GO:0030694">
    <property type="term" value="C:bacterial-type flagellum basal body, rod"/>
    <property type="evidence" value="ECO:0007669"/>
    <property type="project" value="InterPro"/>
</dbReference>
<comment type="subcellular location">
    <subcellularLocation>
        <location evidence="1 6">Bacterial flagellum basal body</location>
    </subcellularLocation>
</comment>
<evidence type="ECO:0000256" key="5">
    <source>
        <dbReference type="ARBA" id="ARBA00024934"/>
    </source>
</evidence>
<dbReference type="AlphaFoldDB" id="A0A2S5SYR6"/>
<dbReference type="Proteomes" id="UP000238605">
    <property type="component" value="Unassembled WGS sequence"/>
</dbReference>
<protein>
    <recommendedName>
        <fullName evidence="3 6">Flagellar basal body rod protein FlgB</fullName>
    </recommendedName>
</protein>
<evidence type="ECO:0000256" key="3">
    <source>
        <dbReference type="ARBA" id="ARBA00014376"/>
    </source>
</evidence>
<comment type="caution">
    <text evidence="8">The sequence shown here is derived from an EMBL/GenBank/DDBJ whole genome shotgun (WGS) entry which is preliminary data.</text>
</comment>
<dbReference type="InterPro" id="IPR001444">
    <property type="entry name" value="Flag_bb_rod_N"/>
</dbReference>
<dbReference type="EMBL" id="PSNX01000002">
    <property type="protein sequence ID" value="PPE67842.1"/>
    <property type="molecule type" value="Genomic_DNA"/>
</dbReference>
<feature type="domain" description="Flagellar basal body rod protein N-terminal" evidence="7">
    <location>
        <begin position="9"/>
        <end position="38"/>
    </location>
</feature>
<dbReference type="PANTHER" id="PTHR30435:SF12">
    <property type="entry name" value="FLAGELLAR BASAL BODY ROD PROTEIN FLGB"/>
    <property type="match status" value="1"/>
</dbReference>
<sequence length="140" mass="14915">MFDRLTQSLNFQSEALVLRAERQRVIASNIANADTPGYVARDMDFAAALKQATAGQGGAAASHAPRVVATTHAGHIGPAPGVRVASTLNFARPAQTNLDSNTVDMDRERANFADNAVRYEATLRFINGSVRTMLSAITGQ</sequence>